<comment type="subcellular location">
    <subcellularLocation>
        <location evidence="1">Membrane</location>
        <topology evidence="1">Single-pass membrane protein</topology>
    </subcellularLocation>
</comment>
<evidence type="ECO:0000256" key="8">
    <source>
        <dbReference type="ARBA" id="ARBA00022741"/>
    </source>
</evidence>
<keyword evidence="15" id="KW-0675">Receptor</keyword>
<feature type="transmembrane region" description="Helical" evidence="18">
    <location>
        <begin position="305"/>
        <end position="328"/>
    </location>
</feature>
<evidence type="ECO:0000256" key="5">
    <source>
        <dbReference type="ARBA" id="ARBA00022692"/>
    </source>
</evidence>
<dbReference type="InterPro" id="IPR013783">
    <property type="entry name" value="Ig-like_fold"/>
</dbReference>
<dbReference type="InterPro" id="IPR003599">
    <property type="entry name" value="Ig_sub"/>
</dbReference>
<evidence type="ECO:0000256" key="15">
    <source>
        <dbReference type="ARBA" id="ARBA00023170"/>
    </source>
</evidence>
<keyword evidence="10" id="KW-0067">ATP-binding</keyword>
<evidence type="ECO:0000256" key="14">
    <source>
        <dbReference type="ARBA" id="ARBA00023157"/>
    </source>
</evidence>
<evidence type="ECO:0000313" key="21">
    <source>
        <dbReference type="Proteomes" id="UP000095300"/>
    </source>
</evidence>
<evidence type="ECO:0000256" key="13">
    <source>
        <dbReference type="ARBA" id="ARBA00023137"/>
    </source>
</evidence>
<evidence type="ECO:0000256" key="12">
    <source>
        <dbReference type="ARBA" id="ARBA00023136"/>
    </source>
</evidence>
<evidence type="ECO:0000256" key="2">
    <source>
        <dbReference type="ARBA" id="ARBA00011902"/>
    </source>
</evidence>
<feature type="domain" description="Ig-like" evidence="19">
    <location>
        <begin position="164"/>
        <end position="259"/>
    </location>
</feature>
<evidence type="ECO:0000256" key="7">
    <source>
        <dbReference type="ARBA" id="ARBA00022737"/>
    </source>
</evidence>
<dbReference type="KEGG" id="scac:106089201"/>
<dbReference type="PANTHER" id="PTHR19890">
    <property type="entry name" value="FIBROBLAST GROWTH FACTOR RECEPTOR"/>
    <property type="match status" value="1"/>
</dbReference>
<keyword evidence="14" id="KW-1015">Disulfide bond</keyword>
<organism evidence="20 21">
    <name type="scientific">Stomoxys calcitrans</name>
    <name type="common">Stable fly</name>
    <name type="synonym">Conops calcitrans</name>
    <dbReference type="NCBI Taxonomy" id="35570"/>
    <lineage>
        <taxon>Eukaryota</taxon>
        <taxon>Metazoa</taxon>
        <taxon>Ecdysozoa</taxon>
        <taxon>Arthropoda</taxon>
        <taxon>Hexapoda</taxon>
        <taxon>Insecta</taxon>
        <taxon>Pterygota</taxon>
        <taxon>Neoptera</taxon>
        <taxon>Endopterygota</taxon>
        <taxon>Diptera</taxon>
        <taxon>Brachycera</taxon>
        <taxon>Muscomorpha</taxon>
        <taxon>Muscoidea</taxon>
        <taxon>Muscidae</taxon>
        <taxon>Stomoxys</taxon>
    </lineage>
</organism>
<keyword evidence="13" id="KW-0829">Tyrosine-protein kinase</keyword>
<reference evidence="20" key="1">
    <citation type="submission" date="2020-05" db="UniProtKB">
        <authorList>
            <consortium name="EnsemblMetazoa"/>
        </authorList>
    </citation>
    <scope>IDENTIFICATION</scope>
    <source>
        <strain evidence="20">USDA</strain>
    </source>
</reference>
<evidence type="ECO:0000259" key="19">
    <source>
        <dbReference type="PROSITE" id="PS50835"/>
    </source>
</evidence>
<dbReference type="STRING" id="35570.A0A1I8PG76"/>
<dbReference type="VEuPathDB" id="VectorBase:SCAU007759"/>
<dbReference type="Gene3D" id="2.60.40.10">
    <property type="entry name" value="Immunoglobulins"/>
    <property type="match status" value="2"/>
</dbReference>
<evidence type="ECO:0000256" key="16">
    <source>
        <dbReference type="ARBA" id="ARBA00023180"/>
    </source>
</evidence>
<name>A0A1I8PG76_STOCA</name>
<dbReference type="PANTHER" id="PTHR19890:SF10">
    <property type="entry name" value="FIBROBLAST GROWTH FACTOR RECEPTOR-LIKE 1"/>
    <property type="match status" value="1"/>
</dbReference>
<evidence type="ECO:0000256" key="9">
    <source>
        <dbReference type="ARBA" id="ARBA00022777"/>
    </source>
</evidence>
<keyword evidence="5 18" id="KW-0812">Transmembrane</keyword>
<dbReference type="PROSITE" id="PS50835">
    <property type="entry name" value="IG_LIKE"/>
    <property type="match status" value="2"/>
</dbReference>
<keyword evidence="9" id="KW-0418">Kinase</keyword>
<keyword evidence="3" id="KW-0597">Phosphoprotein</keyword>
<dbReference type="GO" id="GO:0016020">
    <property type="term" value="C:membrane"/>
    <property type="evidence" value="ECO:0007669"/>
    <property type="project" value="UniProtKB-SubCell"/>
</dbReference>
<dbReference type="InterPro" id="IPR052615">
    <property type="entry name" value="FGFRL"/>
</dbReference>
<evidence type="ECO:0000256" key="10">
    <source>
        <dbReference type="ARBA" id="ARBA00022840"/>
    </source>
</evidence>
<keyword evidence="16" id="KW-0325">Glycoprotein</keyword>
<keyword evidence="11 18" id="KW-1133">Transmembrane helix</keyword>
<dbReference type="InterPro" id="IPR007110">
    <property type="entry name" value="Ig-like_dom"/>
</dbReference>
<dbReference type="Proteomes" id="UP000095300">
    <property type="component" value="Unassembled WGS sequence"/>
</dbReference>
<keyword evidence="8" id="KW-0547">Nucleotide-binding</keyword>
<accession>A0A1I8PG76</accession>
<protein>
    <recommendedName>
        <fullName evidence="2">receptor protein-tyrosine kinase</fullName>
        <ecNumber evidence="2">2.7.10.1</ecNumber>
    </recommendedName>
</protein>
<feature type="domain" description="Ig-like" evidence="19">
    <location>
        <begin position="31"/>
        <end position="135"/>
    </location>
</feature>
<dbReference type="SMART" id="SM00409">
    <property type="entry name" value="IG"/>
    <property type="match status" value="2"/>
</dbReference>
<dbReference type="InterPro" id="IPR036179">
    <property type="entry name" value="Ig-like_dom_sf"/>
</dbReference>
<sequence>MVREIAEKIITLQHSQLIILVLLLAVVYQGPGHSAFALFVDYAENTELIQQSSGYNITLQCGTKGLIDESKDNNIKYLWYFKQCIESSGGSTNCYHNDVGDEDWTQLPCEDNFCKSELQLKNVTEKYSGLYKCTVVPHVGTSVVDVKLVRTFQLDIKNTSQKVPEFLDAYPLNSSVSLGSQAVFQCRVYSDEYPTIKWFRRLPDLKYIDYESLHSIVYYNGRAYELLTTPREKPIGRDVYLSKLILNEVKAQDEGFYACVPITVRGYSIREAYLQVDPVEDDFATYWSDYSEENVDVAHSDPQEFWLLFLMPVGLAILPLSVWLCYILHKRCRHNELGDTVDFSEEQMTATDQQRMLRT</sequence>
<dbReference type="GO" id="GO:0004714">
    <property type="term" value="F:transmembrane receptor protein tyrosine kinase activity"/>
    <property type="evidence" value="ECO:0007669"/>
    <property type="project" value="UniProtKB-EC"/>
</dbReference>
<dbReference type="EC" id="2.7.10.1" evidence="2"/>
<keyword evidence="17" id="KW-0393">Immunoglobulin domain</keyword>
<gene>
    <name evidence="20" type="primary">106089201</name>
</gene>
<dbReference type="AlphaFoldDB" id="A0A1I8PG76"/>
<evidence type="ECO:0000256" key="18">
    <source>
        <dbReference type="SAM" id="Phobius"/>
    </source>
</evidence>
<evidence type="ECO:0000256" key="4">
    <source>
        <dbReference type="ARBA" id="ARBA00022679"/>
    </source>
</evidence>
<evidence type="ECO:0000256" key="11">
    <source>
        <dbReference type="ARBA" id="ARBA00022989"/>
    </source>
</evidence>
<keyword evidence="7" id="KW-0677">Repeat</keyword>
<evidence type="ECO:0000256" key="6">
    <source>
        <dbReference type="ARBA" id="ARBA00022729"/>
    </source>
</evidence>
<dbReference type="SUPFAM" id="SSF48726">
    <property type="entry name" value="Immunoglobulin"/>
    <property type="match status" value="2"/>
</dbReference>
<proteinExistence type="predicted"/>
<dbReference type="EnsemblMetazoa" id="SCAU007759-RA">
    <property type="protein sequence ID" value="SCAU007759-PA"/>
    <property type="gene ID" value="SCAU007759"/>
</dbReference>
<keyword evidence="12 18" id="KW-0472">Membrane</keyword>
<dbReference type="GO" id="GO:0005524">
    <property type="term" value="F:ATP binding"/>
    <property type="evidence" value="ECO:0007669"/>
    <property type="project" value="UniProtKB-KW"/>
</dbReference>
<keyword evidence="4" id="KW-0808">Transferase</keyword>
<dbReference type="FunFam" id="2.60.40.10:FF:000020">
    <property type="entry name" value="Fibroblast growth factor receptor"/>
    <property type="match status" value="1"/>
</dbReference>
<evidence type="ECO:0000256" key="3">
    <source>
        <dbReference type="ARBA" id="ARBA00022553"/>
    </source>
</evidence>
<evidence type="ECO:0000256" key="1">
    <source>
        <dbReference type="ARBA" id="ARBA00004167"/>
    </source>
</evidence>
<dbReference type="OrthoDB" id="6244905at2759"/>
<evidence type="ECO:0000313" key="20">
    <source>
        <dbReference type="EnsemblMetazoa" id="SCAU007759-PA"/>
    </source>
</evidence>
<evidence type="ECO:0000256" key="17">
    <source>
        <dbReference type="ARBA" id="ARBA00023319"/>
    </source>
</evidence>
<keyword evidence="21" id="KW-1185">Reference proteome</keyword>
<keyword evidence="6" id="KW-0732">Signal</keyword>